<keyword evidence="7" id="KW-0677">Repeat</keyword>
<evidence type="ECO:0000256" key="8">
    <source>
        <dbReference type="ARBA" id="ARBA00022741"/>
    </source>
</evidence>
<dbReference type="InterPro" id="IPR008271">
    <property type="entry name" value="Ser/Thr_kinase_AS"/>
</dbReference>
<feature type="domain" description="Protein kinase" evidence="15">
    <location>
        <begin position="1"/>
        <end position="258"/>
    </location>
</feature>
<evidence type="ECO:0000313" key="17">
    <source>
        <dbReference type="Proteomes" id="UP001206925"/>
    </source>
</evidence>
<keyword evidence="6" id="KW-0732">Signal</keyword>
<keyword evidence="11" id="KW-1133">Transmembrane helix</keyword>
<evidence type="ECO:0000256" key="12">
    <source>
        <dbReference type="ARBA" id="ARBA00023136"/>
    </source>
</evidence>
<keyword evidence="13" id="KW-0675">Receptor</keyword>
<evidence type="ECO:0000256" key="11">
    <source>
        <dbReference type="ARBA" id="ARBA00022989"/>
    </source>
</evidence>
<keyword evidence="3" id="KW-0597">Phosphoprotein</keyword>
<evidence type="ECO:0000256" key="13">
    <source>
        <dbReference type="ARBA" id="ARBA00023170"/>
    </source>
</evidence>
<sequence length="265" mass="29724">GILNDGSVVAVKQLSVASHHGRSQFITEISTISTVQHWNLVKLHGSCVEGSRRLLVYEYLENKSLDQALFGKNKLCLDWSTRFNICLGTARGLAYLHEESRPRIVHRDVKSSNILLDGELCPKISDFGLAKLYDDKRTHMSTRVAGTIGYLAPEYAMRGHLTSKADVFGFGIVCLEILSGRPNYDEKLDPERKYLLQWGWSLYESNRHLELIDPSLSSFDEQEATRMIGVALLCVQASPTLRPAMSRVITMLSGDVEINRVTTKP</sequence>
<evidence type="ECO:0000256" key="14">
    <source>
        <dbReference type="ARBA" id="ARBA00023180"/>
    </source>
</evidence>
<protein>
    <recommendedName>
        <fullName evidence="15">Protein kinase domain-containing protein</fullName>
    </recommendedName>
</protein>
<dbReference type="GO" id="GO:0004674">
    <property type="term" value="F:protein serine/threonine kinase activity"/>
    <property type="evidence" value="ECO:0007669"/>
    <property type="project" value="UniProtKB-KW"/>
</dbReference>
<reference evidence="16" key="1">
    <citation type="submission" date="2022-06" db="EMBL/GenBank/DDBJ databases">
        <title>Uncovering the hologenomic basis of an extraordinary plant invasion.</title>
        <authorList>
            <person name="Bieker V.C."/>
            <person name="Martin M.D."/>
            <person name="Gilbert T."/>
            <person name="Hodgins K."/>
            <person name="Battlay P."/>
            <person name="Petersen B."/>
            <person name="Wilson J."/>
        </authorList>
    </citation>
    <scope>NUCLEOTIDE SEQUENCE</scope>
    <source>
        <strain evidence="16">AA19_3_7</strain>
        <tissue evidence="16">Leaf</tissue>
    </source>
</reference>
<organism evidence="16 17">
    <name type="scientific">Ambrosia artemisiifolia</name>
    <name type="common">Common ragweed</name>
    <dbReference type="NCBI Taxonomy" id="4212"/>
    <lineage>
        <taxon>Eukaryota</taxon>
        <taxon>Viridiplantae</taxon>
        <taxon>Streptophyta</taxon>
        <taxon>Embryophyta</taxon>
        <taxon>Tracheophyta</taxon>
        <taxon>Spermatophyta</taxon>
        <taxon>Magnoliopsida</taxon>
        <taxon>eudicotyledons</taxon>
        <taxon>Gunneridae</taxon>
        <taxon>Pentapetalae</taxon>
        <taxon>asterids</taxon>
        <taxon>campanulids</taxon>
        <taxon>Asterales</taxon>
        <taxon>Asteraceae</taxon>
        <taxon>Asteroideae</taxon>
        <taxon>Heliantheae alliance</taxon>
        <taxon>Heliantheae</taxon>
        <taxon>Ambrosia</taxon>
    </lineage>
</organism>
<evidence type="ECO:0000256" key="10">
    <source>
        <dbReference type="ARBA" id="ARBA00022840"/>
    </source>
</evidence>
<dbReference type="SMART" id="SM00220">
    <property type="entry name" value="S_TKc"/>
    <property type="match status" value="1"/>
</dbReference>
<dbReference type="AlphaFoldDB" id="A0AAD5BYC9"/>
<comment type="subcellular location">
    <subcellularLocation>
        <location evidence="1">Membrane</location>
        <topology evidence="1">Single-pass membrane protein</topology>
    </subcellularLocation>
</comment>
<evidence type="ECO:0000256" key="1">
    <source>
        <dbReference type="ARBA" id="ARBA00004167"/>
    </source>
</evidence>
<dbReference type="Pfam" id="PF07714">
    <property type="entry name" value="PK_Tyr_Ser-Thr"/>
    <property type="match status" value="1"/>
</dbReference>
<dbReference type="PROSITE" id="PS50011">
    <property type="entry name" value="PROTEIN_KINASE_DOM"/>
    <property type="match status" value="1"/>
</dbReference>
<name>A0AAD5BYC9_AMBAR</name>
<keyword evidence="9" id="KW-0418">Kinase</keyword>
<keyword evidence="10" id="KW-0067">ATP-binding</keyword>
<dbReference type="GO" id="GO:0016020">
    <property type="term" value="C:membrane"/>
    <property type="evidence" value="ECO:0007669"/>
    <property type="project" value="UniProtKB-SubCell"/>
</dbReference>
<comment type="caution">
    <text evidence="16">The sequence shown here is derived from an EMBL/GenBank/DDBJ whole genome shotgun (WGS) entry which is preliminary data.</text>
</comment>
<dbReference type="FunFam" id="1.10.510.10:FF:000044">
    <property type="entry name" value="Putative LRR receptor-like serine/threonine-protein kinase"/>
    <property type="match status" value="1"/>
</dbReference>
<dbReference type="PANTHER" id="PTHR47973">
    <property type="entry name" value="CYSTEINE-RICH RECEPTOR-LIKE PROTEIN KINASE 3"/>
    <property type="match status" value="1"/>
</dbReference>
<evidence type="ECO:0000256" key="4">
    <source>
        <dbReference type="ARBA" id="ARBA00022679"/>
    </source>
</evidence>
<gene>
    <name evidence="16" type="ORF">M8C21_023035</name>
</gene>
<dbReference type="InterPro" id="IPR052059">
    <property type="entry name" value="CR_Ser/Thr_kinase"/>
</dbReference>
<dbReference type="Proteomes" id="UP001206925">
    <property type="component" value="Unassembled WGS sequence"/>
</dbReference>
<evidence type="ECO:0000256" key="3">
    <source>
        <dbReference type="ARBA" id="ARBA00022553"/>
    </source>
</evidence>
<evidence type="ECO:0000313" key="16">
    <source>
        <dbReference type="EMBL" id="KAI7730671.1"/>
    </source>
</evidence>
<evidence type="ECO:0000256" key="9">
    <source>
        <dbReference type="ARBA" id="ARBA00022777"/>
    </source>
</evidence>
<evidence type="ECO:0000256" key="7">
    <source>
        <dbReference type="ARBA" id="ARBA00022737"/>
    </source>
</evidence>
<evidence type="ECO:0000256" key="6">
    <source>
        <dbReference type="ARBA" id="ARBA00022729"/>
    </source>
</evidence>
<dbReference type="PROSITE" id="PS00108">
    <property type="entry name" value="PROTEIN_KINASE_ST"/>
    <property type="match status" value="1"/>
</dbReference>
<keyword evidence="2" id="KW-0723">Serine/threonine-protein kinase</keyword>
<evidence type="ECO:0000259" key="15">
    <source>
        <dbReference type="PROSITE" id="PS50011"/>
    </source>
</evidence>
<dbReference type="EMBL" id="JAMZMK010010682">
    <property type="protein sequence ID" value="KAI7730671.1"/>
    <property type="molecule type" value="Genomic_DNA"/>
</dbReference>
<dbReference type="Gene3D" id="3.30.200.20">
    <property type="entry name" value="Phosphorylase Kinase, domain 1"/>
    <property type="match status" value="1"/>
</dbReference>
<proteinExistence type="predicted"/>
<dbReference type="Gene3D" id="1.10.510.10">
    <property type="entry name" value="Transferase(Phosphotransferase) domain 1"/>
    <property type="match status" value="1"/>
</dbReference>
<evidence type="ECO:0000256" key="2">
    <source>
        <dbReference type="ARBA" id="ARBA00022527"/>
    </source>
</evidence>
<keyword evidence="8" id="KW-0547">Nucleotide-binding</keyword>
<accession>A0AAD5BYC9</accession>
<dbReference type="InterPro" id="IPR001245">
    <property type="entry name" value="Ser-Thr/Tyr_kinase_cat_dom"/>
</dbReference>
<evidence type="ECO:0000256" key="5">
    <source>
        <dbReference type="ARBA" id="ARBA00022692"/>
    </source>
</evidence>
<keyword evidence="4" id="KW-0808">Transferase</keyword>
<feature type="non-terminal residue" evidence="16">
    <location>
        <position position="1"/>
    </location>
</feature>
<keyword evidence="14" id="KW-0325">Glycoprotein</keyword>
<dbReference type="InterPro" id="IPR000719">
    <property type="entry name" value="Prot_kinase_dom"/>
</dbReference>
<keyword evidence="17" id="KW-1185">Reference proteome</keyword>
<dbReference type="SUPFAM" id="SSF56112">
    <property type="entry name" value="Protein kinase-like (PK-like)"/>
    <property type="match status" value="1"/>
</dbReference>
<keyword evidence="12" id="KW-0472">Membrane</keyword>
<dbReference type="InterPro" id="IPR011009">
    <property type="entry name" value="Kinase-like_dom_sf"/>
</dbReference>
<keyword evidence="5" id="KW-0812">Transmembrane</keyword>
<feature type="non-terminal residue" evidence="16">
    <location>
        <position position="265"/>
    </location>
</feature>
<dbReference type="GO" id="GO:0005524">
    <property type="term" value="F:ATP binding"/>
    <property type="evidence" value="ECO:0007669"/>
    <property type="project" value="UniProtKB-KW"/>
</dbReference>